<dbReference type="InterPro" id="IPR000409">
    <property type="entry name" value="BEACH_dom"/>
</dbReference>
<dbReference type="PANTHER" id="PTHR13743">
    <property type="entry name" value="BEIGE/BEACH-RELATED"/>
    <property type="match status" value="1"/>
</dbReference>
<dbReference type="SMART" id="SM00320">
    <property type="entry name" value="WD40"/>
    <property type="match status" value="1"/>
</dbReference>
<evidence type="ECO:0000259" key="3">
    <source>
        <dbReference type="PROSITE" id="PS51783"/>
    </source>
</evidence>
<dbReference type="EMBL" id="MLAK01000752">
    <property type="protein sequence ID" value="OHT05596.1"/>
    <property type="molecule type" value="Genomic_DNA"/>
</dbReference>
<dbReference type="VEuPathDB" id="TrichDB:TRFO_26600"/>
<dbReference type="SUPFAM" id="SSF81837">
    <property type="entry name" value="BEACH domain"/>
    <property type="match status" value="1"/>
</dbReference>
<dbReference type="InterPro" id="IPR036372">
    <property type="entry name" value="BEACH_dom_sf"/>
</dbReference>
<dbReference type="RefSeq" id="XP_068358732.1">
    <property type="nucleotide sequence ID" value="XM_068505044.1"/>
</dbReference>
<dbReference type="InterPro" id="IPR011047">
    <property type="entry name" value="Quinoprotein_ADH-like_sf"/>
</dbReference>
<dbReference type="InterPro" id="IPR023362">
    <property type="entry name" value="PH-BEACH_dom"/>
</dbReference>
<comment type="caution">
    <text evidence="4">The sequence shown here is derived from an EMBL/GenBank/DDBJ whole genome shotgun (WGS) entry which is preliminary data.</text>
</comment>
<feature type="domain" description="BEACH-type PH" evidence="3">
    <location>
        <begin position="1985"/>
        <end position="2092"/>
    </location>
</feature>
<reference evidence="4" key="1">
    <citation type="submission" date="2016-10" db="EMBL/GenBank/DDBJ databases">
        <authorList>
            <person name="Benchimol M."/>
            <person name="Almeida L.G."/>
            <person name="Vasconcelos A.T."/>
            <person name="Perreira-Neves A."/>
            <person name="Rosa I.A."/>
            <person name="Tasca T."/>
            <person name="Bogo M.R."/>
            <person name="de Souza W."/>
        </authorList>
    </citation>
    <scope>NUCLEOTIDE SEQUENCE [LARGE SCALE GENOMIC DNA]</scope>
    <source>
        <strain evidence="4">K</strain>
    </source>
</reference>
<dbReference type="Gene3D" id="1.10.1540.10">
    <property type="entry name" value="BEACH domain"/>
    <property type="match status" value="1"/>
</dbReference>
<dbReference type="Gene3D" id="2.130.10.10">
    <property type="entry name" value="YVTN repeat-like/Quinoprotein amine dehydrogenase"/>
    <property type="match status" value="1"/>
</dbReference>
<dbReference type="Pfam" id="PF02138">
    <property type="entry name" value="Beach"/>
    <property type="match status" value="1"/>
</dbReference>
<dbReference type="PROSITE" id="PS50197">
    <property type="entry name" value="BEACH"/>
    <property type="match status" value="1"/>
</dbReference>
<organism evidence="4 5">
    <name type="scientific">Tritrichomonas foetus</name>
    <dbReference type="NCBI Taxonomy" id="1144522"/>
    <lineage>
        <taxon>Eukaryota</taxon>
        <taxon>Metamonada</taxon>
        <taxon>Parabasalia</taxon>
        <taxon>Tritrichomonadida</taxon>
        <taxon>Tritrichomonadidae</taxon>
        <taxon>Tritrichomonas</taxon>
    </lineage>
</organism>
<evidence type="ECO:0008006" key="6">
    <source>
        <dbReference type="Google" id="ProtNLM"/>
    </source>
</evidence>
<feature type="compositionally biased region" description="Polar residues" evidence="1">
    <location>
        <begin position="1191"/>
        <end position="1205"/>
    </location>
</feature>
<dbReference type="SUPFAM" id="SSF50729">
    <property type="entry name" value="PH domain-like"/>
    <property type="match status" value="1"/>
</dbReference>
<dbReference type="SUPFAM" id="SSF50998">
    <property type="entry name" value="Quinoprotein alcohol dehydrogenase-like"/>
    <property type="match status" value="1"/>
</dbReference>
<dbReference type="InterPro" id="IPR011993">
    <property type="entry name" value="PH-like_dom_sf"/>
</dbReference>
<protein>
    <recommendedName>
        <fullName evidence="6">Beige/BEACH domain containing protein</fullName>
    </recommendedName>
</protein>
<evidence type="ECO:0000256" key="1">
    <source>
        <dbReference type="SAM" id="MobiDB-lite"/>
    </source>
</evidence>
<keyword evidence="5" id="KW-1185">Reference proteome</keyword>
<dbReference type="Proteomes" id="UP000179807">
    <property type="component" value="Unassembled WGS sequence"/>
</dbReference>
<dbReference type="Gene3D" id="2.30.29.30">
    <property type="entry name" value="Pleckstrin-homology domain (PH domain)/Phosphotyrosine-binding domain (PTB)"/>
    <property type="match status" value="1"/>
</dbReference>
<sequence length="2730" mass="316727">MIISFSDKKMNLSFLEHHGGDSSHLVWIKYYSMPCKITIPDKTHQTPLEFFLQSFEYNPIPIRQIKKAVESSNLKTIDKKLASIFKIDSIPITNYLLFSQMIIEQMVTVKNSPNISIVPQFMMRGFIALNYQLPNIKEKYEKNEEISGFQPEMWKFIHYPLTYLLNSQPDICEDTFKIIHNYFRVFSSLEFLIKLQPNNLLRAAFFTNLTIFIKYFILEFNLLETSTILDFLFSTFTKLANMIYQIPNSVEVMNKCLEFFQDSIPLSQIFTQKQCSLFLDIYIAIISQIKTIIQNEKGNVTIYNYISFIKIGLTLFEKVSSKFDDKCAKHLTQSLCLFFNYLFDTIPFERICTLPQKSLKFKQMNQNSHSTSIENKNQPNNSSNTQQIDEKINEFSDKSQTEEGNCGKSNQNEEEWTFYLNEKDVLQQIMGQSINSPDGLTIMTLLQKFMKASDHICSTILETFRCCVDFLDEKRKIQLSLSFFLSVLEVPISLNNISEDFILMSLLPSSFPSANFLWQMNDLDWYYHDILLQFMFNFSIQSTEKLNMILKVIQIFTSGNNFLKIIHFLPFFRSLIEIDSKINFIHHFFESKSIESFQFAIINTENEQLKKQMASLFQTMAYLRPLEVFKSPVFLQAIHNLLLLESLQEILTPCFKVGMSLCHSQPHELGILCSISTLKQVLAILNQATTDKTIHNIAQTMIIYLTESVGTFDESVFDVLSKEGLFETISRLPLIVKTSEFFLLTIKFFGTFSSKFTDYFVSYNQLSNIFHELEIASKNITLTQSIVDCLIYLMLNSHSLISSLSNDNVSFLEKISMDSEISMTSEIVIQNRLALSMILHIVQDTEFEGYFLNLIFKLCKNSLDNTYECFLCDVIGFTLQRIIKNKHNEICYKIFKWIGQRFFSNLNLNQVFKAMRLGKDGKKHPHHFFILNNFLDMIIEEIPIPVSSYFHFSRKNDGIIIKNIDPSILTYPFSFSTTFKILNSQFEQNELVNEEVIFPILELKEKENFKLSVFIKNQRLFIYHQDQKSSISDKFLFNKWYLFVIIFTQTNIQVSINDQLFQPNQIIKHEFHNCINLYFAGNKAGEFFNGFFGQTVFMKHDSIQETIKSYQKLNKNRCSHFSNILINISPFLAKRSLITDVIKSGDSYSFKGYAAPSISTISKVLQTNGVFQNFLPLFILLNHPFKNSNQPNNLNYDQDSHQSGNKNDENSNDTNALQYNDHAFFYVILTILQRILGFSVSNQKLFKRLGGFQLLAGFFGQIKAQLFTKNVLAMFSLIYKTIKVPSLQSQMIEFIWLNFDLWSSMSSEFQINLYKDFLRHVCTPSQAIRAADIKSLDFMLYLIQCPFPDKTRLDPYLIMFPNVSLDENQIDTTNVPCFLDEKEKHTIRELQWKFFSECVFEMPSVSTLLGVSMIATFHPIIHLRLNAFKIIEDFINSGSQILTVLMELTGGYENFLQLALETNTEIQYHAAYCIFLLGRQEIVGNYKHKSLTFSSAVMALILHLVRPQEIADKLFDMALQFAFESKDDLEKADNIRFPEIFPFLLWISIFVENKGKIKMFSKKLKVCLTTNPYLESFTSFFTDNKSWPLWIFWFAINLYDRENEIENIAKFIACSMFPVIKKNAQHIFALFTFLESLTDFSSIVFTNLILETVKHICKEMVDCHISSVKIVSAIFRTFLFGLKRDFATENSLSNLTNEKMNEFILFLTKQQAKLIDPSHLSVEYRFKQRQNDKFKVEFLDLSVNLLSLIAETLLILPDSQFPLFNEFVISLSQCFCYIFDFINSSGNEKLILLAQKQLAKIPAGCSLNHSLYQDLEDKVIKGETEYQDIFLSVFMSEISQIISSLQNMTFVLSAKNHSHYRESFNEFIKAHSKTRLIVSLHNHKLGASFFREITSNNFGPWARETSCAEIKWMKTSRIDSTGRILFMKINKNFDDHKKASALRDSREINSSDKDSSMNNYDMNDHSMNFKNILKQKEFSFIPAPIEQVRANATFHVTQITRSKRINGTMYLSDARLIFDGYDFADSFGCSLPEIPSDNHKYLDIIYSSISFIFWRKILHADLGIEIFVSTNKSFLFSFTTSEKRHEFLEIVKKFTDKLNSYVTKPFELLKLGMGTNVQTIPSIEIIKKCKITEKWQNHKISNFTYLFYLNTLSGRSYNDISQYPVYPWVISDYTSDTIDLNNKNVYRDLSKPIGALNRKGMNHLKKRLLEYPDHTNECLFRTHYLAPAYVIGYLIRTEPFSTLHIQLQDGCYDIPERLFYSIPETWSSLTREDSSDYRELIPEFYFSPRFLRNENNFDLGTLMATNTKINDVELPKWAKNPYEFIEINRRALESDYVSQNLHKWIGLIFGINQRNFEYENVFHPYTYSDCINSKEVKEDPNLLAVMQSYAANFGVCPSCIFNEEHPERFISSLTAVSISNMSNMPNFNTETILMMKNGFILTSKFNLYNLNVNSSRNKCVTCKSLSQINSDLYKNNVVDFNDQGILVSIRDGTALSFFSFKTGEELGTLSHDNNAITCVHCLENKAIITGGNDCVVYIWNAMNLKLIGSILSHTLPIVKVYGDLLLDVVVIIDEEINAYIYSLRGRRFMATFKVPYGNSSSSINSNNDSKYIIRTLSSGYIVISCSVFVTSHKSKSFIFIYDLCGALIHQIEIEEHIKEMITISTSQMYNYIIVSTSMKEILIYDSLNFQLVKKINDQIFPKFLSSIGNSKSIISVKMQQKQMDLVQFDF</sequence>
<dbReference type="PROSITE" id="PS51783">
    <property type="entry name" value="PH_BEACH"/>
    <property type="match status" value="1"/>
</dbReference>
<evidence type="ECO:0000313" key="5">
    <source>
        <dbReference type="Proteomes" id="UP000179807"/>
    </source>
</evidence>
<name>A0A1J4K7A8_9EUKA</name>
<dbReference type="CDD" id="cd06071">
    <property type="entry name" value="Beach"/>
    <property type="match status" value="1"/>
</dbReference>
<gene>
    <name evidence="4" type="ORF">TRFO_26600</name>
</gene>
<accession>A0A1J4K7A8</accession>
<dbReference type="InterPro" id="IPR050865">
    <property type="entry name" value="BEACH_Domain"/>
</dbReference>
<dbReference type="OrthoDB" id="10629068at2759"/>
<evidence type="ECO:0000259" key="2">
    <source>
        <dbReference type="PROSITE" id="PS50197"/>
    </source>
</evidence>
<evidence type="ECO:0000313" key="4">
    <source>
        <dbReference type="EMBL" id="OHT05596.1"/>
    </source>
</evidence>
<proteinExistence type="predicted"/>
<dbReference type="InterPro" id="IPR013320">
    <property type="entry name" value="ConA-like_dom_sf"/>
</dbReference>
<dbReference type="InterPro" id="IPR015943">
    <property type="entry name" value="WD40/YVTN_repeat-like_dom_sf"/>
</dbReference>
<feature type="domain" description="BEACH" evidence="2">
    <location>
        <begin position="2120"/>
        <end position="2408"/>
    </location>
</feature>
<dbReference type="GeneID" id="94839748"/>
<dbReference type="PANTHER" id="PTHR13743:SF112">
    <property type="entry name" value="BEACH DOMAIN-CONTAINING PROTEIN"/>
    <property type="match status" value="1"/>
</dbReference>
<feature type="region of interest" description="Disordered" evidence="1">
    <location>
        <begin position="1191"/>
        <end position="1212"/>
    </location>
</feature>
<dbReference type="SUPFAM" id="SSF49899">
    <property type="entry name" value="Concanavalin A-like lectins/glucanases"/>
    <property type="match status" value="1"/>
</dbReference>
<dbReference type="InterPro" id="IPR001680">
    <property type="entry name" value="WD40_rpt"/>
</dbReference>
<dbReference type="SMART" id="SM01026">
    <property type="entry name" value="Beach"/>
    <property type="match status" value="1"/>
</dbReference>